<dbReference type="BioCyc" id="TSAC1094508:GLMA-2805-MONOMER"/>
<dbReference type="Proteomes" id="UP000006178">
    <property type="component" value="Plasmid pMU3262"/>
</dbReference>
<dbReference type="KEGG" id="tsh:Tsac_2759"/>
<reference evidence="2 3" key="1">
    <citation type="journal article" date="2014" name="Appl. Environ. Microbiol.">
        <title>Profile of Secreted Hydrolases, Associated Proteins, and SlpA in Thermoanaerobacterium saccharolyticum during the Degradation of Hemicellulose.</title>
        <authorList>
            <person name="Currie D.H."/>
            <person name="Guss A.M."/>
            <person name="Herring C.D."/>
            <person name="Giannone R.J."/>
            <person name="Johnson C.M."/>
            <person name="Lankford P.K."/>
            <person name="Brown S.D."/>
            <person name="Hettich R.L."/>
            <person name="Lynd L.R."/>
        </authorList>
    </citation>
    <scope>NUCLEOTIDE SEQUENCE [LARGE SCALE GENOMIC DNA]</scope>
    <source>
        <strain evidence="3">DSM 8691 / JW/SL-YS485</strain>
    </source>
</reference>
<name>I3WBV5_THESW</name>
<geneLocation type="plasmid" evidence="2 3">
    <name>pMU3262</name>
</geneLocation>
<gene>
    <name evidence="2" type="ordered locus">Tsac_2759</name>
</gene>
<dbReference type="EMBL" id="CP003185">
    <property type="protein sequence ID" value="AFK94306.1"/>
    <property type="molecule type" value="Genomic_DNA"/>
</dbReference>
<accession>I3WBV5</accession>
<keyword evidence="3" id="KW-1185">Reference proteome</keyword>
<protein>
    <recommendedName>
        <fullName evidence="4">DUF4878 domain-containing protein</fullName>
    </recommendedName>
</protein>
<evidence type="ECO:0000313" key="3">
    <source>
        <dbReference type="Proteomes" id="UP000006178"/>
    </source>
</evidence>
<dbReference type="RefSeq" id="WP_014759577.1">
    <property type="nucleotide sequence ID" value="NC_017998.1"/>
</dbReference>
<dbReference type="PATRIC" id="fig|1094508.3.peg.2789"/>
<organism evidence="2 3">
    <name type="scientific">Thermoanaerobacterium saccharolyticum (strain DSM 8691 / JW/SL-YS485)</name>
    <dbReference type="NCBI Taxonomy" id="1094508"/>
    <lineage>
        <taxon>Bacteria</taxon>
        <taxon>Bacillati</taxon>
        <taxon>Bacillota</taxon>
        <taxon>Clostridia</taxon>
        <taxon>Thermoanaerobacterales</taxon>
        <taxon>Thermoanaerobacteraceae</taxon>
        <taxon>Thermoanaerobacterium</taxon>
    </lineage>
</organism>
<feature type="transmembrane region" description="Helical" evidence="1">
    <location>
        <begin position="6"/>
        <end position="28"/>
    </location>
</feature>
<proteinExistence type="predicted"/>
<keyword evidence="1" id="KW-1133">Transmembrane helix</keyword>
<keyword evidence="1" id="KW-0812">Transmembrane</keyword>
<dbReference type="AlphaFoldDB" id="I3WBV5"/>
<keyword evidence="1" id="KW-0472">Membrane</keyword>
<keyword evidence="2" id="KW-0614">Plasmid</keyword>
<evidence type="ECO:0000313" key="2">
    <source>
        <dbReference type="EMBL" id="AFK94306.1"/>
    </source>
</evidence>
<evidence type="ECO:0000256" key="1">
    <source>
        <dbReference type="SAM" id="Phobius"/>
    </source>
</evidence>
<evidence type="ECO:0008006" key="4">
    <source>
        <dbReference type="Google" id="ProtNLM"/>
    </source>
</evidence>
<sequence length="154" mass="17765">MSDKIFKYTTVFFAITSIILLTAIIYITKPDGDLDKIKSASKDFAFYYTNYDYTKAQDYYDNMIYLTTDQLQSDFKQQDNATNIKIMKQMEVSSSSDINDIIFTKVNSYTAKAVAFLTVRTKSKGNDTRESKAVLYMFLKKVNGTWKVSTLEPY</sequence>